<dbReference type="OrthoDB" id="340432at2759"/>
<reference evidence="2" key="1">
    <citation type="submission" date="2017-05" db="UniProtKB">
        <authorList>
            <consortium name="EnsemblMetazoa"/>
        </authorList>
    </citation>
    <scope>IDENTIFICATION</scope>
</reference>
<proteinExistence type="inferred from homology"/>
<dbReference type="AlphaFoldDB" id="A0A1X7VDK1"/>
<dbReference type="Pfam" id="PF05600">
    <property type="entry name" value="CDK5RAP3"/>
    <property type="match status" value="1"/>
</dbReference>
<dbReference type="PANTHER" id="PTHR14894">
    <property type="entry name" value="CDK5 REGULATORY SUBUNIT-ASSOCIATED PROTEIN 3"/>
    <property type="match status" value="1"/>
</dbReference>
<dbReference type="GO" id="GO:0012505">
    <property type="term" value="C:endomembrane system"/>
    <property type="evidence" value="ECO:0007669"/>
    <property type="project" value="TreeGrafter"/>
</dbReference>
<organism evidence="2">
    <name type="scientific">Amphimedon queenslandica</name>
    <name type="common">Sponge</name>
    <dbReference type="NCBI Taxonomy" id="400682"/>
    <lineage>
        <taxon>Eukaryota</taxon>
        <taxon>Metazoa</taxon>
        <taxon>Porifera</taxon>
        <taxon>Demospongiae</taxon>
        <taxon>Heteroscleromorpha</taxon>
        <taxon>Haplosclerida</taxon>
        <taxon>Niphatidae</taxon>
        <taxon>Amphimedon</taxon>
    </lineage>
</organism>
<comment type="similarity">
    <text evidence="1">Belongs to the CDK5RAP3 family.</text>
</comment>
<dbReference type="STRING" id="400682.A0A1X7VDK1"/>
<sequence>APKSSQSPCTIEWDDILRSYERKNLHLAEGAQVMSRLVNYEVASLKRQIARYQQQQKESTRKANDSQTNARSLKIKFEEQCQEFGIEHKKL</sequence>
<name>A0A1X7VDK1_AMPQE</name>
<dbReference type="GO" id="GO:0007346">
    <property type="term" value="P:regulation of mitotic cell cycle"/>
    <property type="evidence" value="ECO:0007669"/>
    <property type="project" value="TreeGrafter"/>
</dbReference>
<evidence type="ECO:0000313" key="2">
    <source>
        <dbReference type="EnsemblMetazoa" id="Aqu2.1.37592_001"/>
    </source>
</evidence>
<evidence type="ECO:0000256" key="1">
    <source>
        <dbReference type="ARBA" id="ARBA00007478"/>
    </source>
</evidence>
<accession>A0A1X7VDK1</accession>
<dbReference type="PANTHER" id="PTHR14894:SF0">
    <property type="entry name" value="CDK5 REGULATORY SUBUNIT-ASSOCIATED PROTEIN 3"/>
    <property type="match status" value="1"/>
</dbReference>
<dbReference type="EnsemblMetazoa" id="Aqu2.1.37592_001">
    <property type="protein sequence ID" value="Aqu2.1.37592_001"/>
    <property type="gene ID" value="Aqu2.1.37592"/>
</dbReference>
<protein>
    <submittedName>
        <fullName evidence="2">Uncharacterized protein</fullName>
    </submittedName>
</protein>
<dbReference type="InterPro" id="IPR008491">
    <property type="entry name" value="CDK5RAP3"/>
</dbReference>
<dbReference type="InParanoid" id="A0A1X7VDK1"/>